<dbReference type="InterPro" id="IPR013010">
    <property type="entry name" value="Znf_SIAH"/>
</dbReference>
<evidence type="ECO:0000256" key="3">
    <source>
        <dbReference type="ARBA" id="ARBA00022833"/>
    </source>
</evidence>
<reference evidence="6 7" key="1">
    <citation type="submission" date="2024-01" db="EMBL/GenBank/DDBJ databases">
        <title>Genome assemblies of Stephania.</title>
        <authorList>
            <person name="Yang L."/>
        </authorList>
    </citation>
    <scope>NUCLEOTIDE SEQUENCE [LARGE SCALE GENOMIC DNA]</scope>
    <source>
        <strain evidence="6">JXDWG</strain>
        <tissue evidence="6">Leaf</tissue>
    </source>
</reference>
<comment type="caution">
    <text evidence="6">The sequence shown here is derived from an EMBL/GenBank/DDBJ whole genome shotgun (WGS) entry which is preliminary data.</text>
</comment>
<name>A0AAP0FI22_9MAGN</name>
<sequence length="306" mass="34925">MDRTMEEEGDYDWEKKMDCPRCFQLLVAPVYQCLGCMKVACNSCHTELKKHCGGCSRYIGDFRSVGVEKYIKLLPCPQAIDGCHKARSHDGPCVFPLCHCPETHECDFSGTYKDLAPHYSEFHASLVHHFEYGCPFTVTLDKNVNARHYAVLQAERNDFAFLGEPPLDDDEFEHMFVLNMYREEGFGYSITLNHIGWCFGKSFTYKLSWKKEGEGGCSLKLNCSAKFVSRREEERLKDDCFLLVPFALVEEEEPLLTLKVTIWKIDTTYRVPSQGDPLTLLPPTFSPPSPTSSLLTSSLFTFHGDF</sequence>
<evidence type="ECO:0000256" key="4">
    <source>
        <dbReference type="PROSITE-ProRule" id="PRU00455"/>
    </source>
</evidence>
<dbReference type="EMBL" id="JBBNAG010000009">
    <property type="protein sequence ID" value="KAK9106223.1"/>
    <property type="molecule type" value="Genomic_DNA"/>
</dbReference>
<evidence type="ECO:0000256" key="2">
    <source>
        <dbReference type="ARBA" id="ARBA00022771"/>
    </source>
</evidence>
<evidence type="ECO:0000313" key="7">
    <source>
        <dbReference type="Proteomes" id="UP001419268"/>
    </source>
</evidence>
<gene>
    <name evidence="6" type="ORF">Scep_023067</name>
</gene>
<keyword evidence="3" id="KW-0862">Zinc</keyword>
<dbReference type="AlphaFoldDB" id="A0AAP0FI22"/>
<dbReference type="SUPFAM" id="SSF49599">
    <property type="entry name" value="TRAF domain-like"/>
    <property type="match status" value="1"/>
</dbReference>
<dbReference type="PANTHER" id="PTHR46632">
    <property type="entry name" value="E3 UBIQUITIN-PROTEIN LIGASE SINA-LIKE 4"/>
    <property type="match status" value="1"/>
</dbReference>
<protein>
    <recommendedName>
        <fullName evidence="5">SIAH-type domain-containing protein</fullName>
    </recommendedName>
</protein>
<evidence type="ECO:0000256" key="1">
    <source>
        <dbReference type="ARBA" id="ARBA00022723"/>
    </source>
</evidence>
<evidence type="ECO:0000313" key="6">
    <source>
        <dbReference type="EMBL" id="KAK9106223.1"/>
    </source>
</evidence>
<accession>A0AAP0FI22</accession>
<evidence type="ECO:0000259" key="5">
    <source>
        <dbReference type="PROSITE" id="PS51081"/>
    </source>
</evidence>
<dbReference type="PROSITE" id="PS51081">
    <property type="entry name" value="ZF_SIAH"/>
    <property type="match status" value="1"/>
</dbReference>
<keyword evidence="1" id="KW-0479">Metal-binding</keyword>
<dbReference type="Proteomes" id="UP001419268">
    <property type="component" value="Unassembled WGS sequence"/>
</dbReference>
<dbReference type="InterPro" id="IPR044286">
    <property type="entry name" value="SINL_plant"/>
</dbReference>
<dbReference type="PANTHER" id="PTHR46632:SF16">
    <property type="entry name" value="E3 UBIQUITIN-PROTEIN LIGASE SINA-LIKE 10"/>
    <property type="match status" value="1"/>
</dbReference>
<keyword evidence="2 4" id="KW-0863">Zinc-finger</keyword>
<feature type="domain" description="SIAH-type" evidence="5">
    <location>
        <begin position="71"/>
        <end position="124"/>
    </location>
</feature>
<dbReference type="GO" id="GO:0008270">
    <property type="term" value="F:zinc ion binding"/>
    <property type="evidence" value="ECO:0007669"/>
    <property type="project" value="UniProtKB-KW"/>
</dbReference>
<organism evidence="6 7">
    <name type="scientific">Stephania cephalantha</name>
    <dbReference type="NCBI Taxonomy" id="152367"/>
    <lineage>
        <taxon>Eukaryota</taxon>
        <taxon>Viridiplantae</taxon>
        <taxon>Streptophyta</taxon>
        <taxon>Embryophyta</taxon>
        <taxon>Tracheophyta</taxon>
        <taxon>Spermatophyta</taxon>
        <taxon>Magnoliopsida</taxon>
        <taxon>Ranunculales</taxon>
        <taxon>Menispermaceae</taxon>
        <taxon>Menispermoideae</taxon>
        <taxon>Cissampelideae</taxon>
        <taxon>Stephania</taxon>
    </lineage>
</organism>
<proteinExistence type="predicted"/>
<keyword evidence="7" id="KW-1185">Reference proteome</keyword>